<dbReference type="InterPro" id="IPR043831">
    <property type="entry name" value="DUF5808"/>
</dbReference>
<evidence type="ECO:0000313" key="3">
    <source>
        <dbReference type="EMBL" id="RZS62557.1"/>
    </source>
</evidence>
<dbReference type="EMBL" id="SGWX01000001">
    <property type="protein sequence ID" value="RZS62557.1"/>
    <property type="molecule type" value="Genomic_DNA"/>
</dbReference>
<keyword evidence="4" id="KW-1185">Reference proteome</keyword>
<evidence type="ECO:0000256" key="1">
    <source>
        <dbReference type="SAM" id="SignalP"/>
    </source>
</evidence>
<feature type="chain" id="PRO_5039173555" description="DUF5808 domain-containing protein" evidence="1">
    <location>
        <begin position="32"/>
        <end position="106"/>
    </location>
</feature>
<dbReference type="Proteomes" id="UP000293852">
    <property type="component" value="Unassembled WGS sequence"/>
</dbReference>
<evidence type="ECO:0000259" key="2">
    <source>
        <dbReference type="Pfam" id="PF19124"/>
    </source>
</evidence>
<sequence length="106" mass="11384">MPSTTPRTTKRCGLRNLLTAAAIALSVAAVVKELRTPAPERTWNGKVAAVPYDFRVPTLARAKERLWDPEAANLVGPRVFGVGWTLNVGKLVAEVREVLAAKPPAA</sequence>
<protein>
    <recommendedName>
        <fullName evidence="2">DUF5808 domain-containing protein</fullName>
    </recommendedName>
</protein>
<organism evidence="3 4">
    <name type="scientific">Xylanimonas ulmi</name>
    <dbReference type="NCBI Taxonomy" id="228973"/>
    <lineage>
        <taxon>Bacteria</taxon>
        <taxon>Bacillati</taxon>
        <taxon>Actinomycetota</taxon>
        <taxon>Actinomycetes</taxon>
        <taxon>Micrococcales</taxon>
        <taxon>Promicromonosporaceae</taxon>
        <taxon>Xylanimonas</taxon>
    </lineage>
</organism>
<feature type="domain" description="DUF5808" evidence="2">
    <location>
        <begin position="73"/>
        <end position="93"/>
    </location>
</feature>
<feature type="signal peptide" evidence="1">
    <location>
        <begin position="1"/>
        <end position="31"/>
    </location>
</feature>
<gene>
    <name evidence="3" type="ORF">EV386_2894</name>
</gene>
<evidence type="ECO:0000313" key="4">
    <source>
        <dbReference type="Proteomes" id="UP000293852"/>
    </source>
</evidence>
<keyword evidence="1" id="KW-0732">Signal</keyword>
<dbReference type="AlphaFoldDB" id="A0A4Q7M691"/>
<dbReference type="OrthoDB" id="4558476at2"/>
<dbReference type="Pfam" id="PF19124">
    <property type="entry name" value="DUF5808"/>
    <property type="match status" value="1"/>
</dbReference>
<comment type="caution">
    <text evidence="3">The sequence shown here is derived from an EMBL/GenBank/DDBJ whole genome shotgun (WGS) entry which is preliminary data.</text>
</comment>
<accession>A0A4Q7M691</accession>
<name>A0A4Q7M691_9MICO</name>
<reference evidence="3 4" key="1">
    <citation type="submission" date="2019-02" db="EMBL/GenBank/DDBJ databases">
        <title>Sequencing the genomes of 1000 actinobacteria strains.</title>
        <authorList>
            <person name="Klenk H.-P."/>
        </authorList>
    </citation>
    <scope>NUCLEOTIDE SEQUENCE [LARGE SCALE GENOMIC DNA]</scope>
    <source>
        <strain evidence="3 4">DSM 16932</strain>
    </source>
</reference>
<proteinExistence type="predicted"/>